<feature type="non-terminal residue" evidence="2">
    <location>
        <position position="137"/>
    </location>
</feature>
<feature type="transmembrane region" description="Helical" evidence="1">
    <location>
        <begin position="71"/>
        <end position="96"/>
    </location>
</feature>
<dbReference type="Proteomes" id="UP000664658">
    <property type="component" value="Unassembled WGS sequence"/>
</dbReference>
<evidence type="ECO:0000313" key="3">
    <source>
        <dbReference type="Proteomes" id="UP000664658"/>
    </source>
</evidence>
<proteinExistence type="predicted"/>
<feature type="transmembrane region" description="Helical" evidence="1">
    <location>
        <begin position="6"/>
        <end position="27"/>
    </location>
</feature>
<evidence type="ECO:0000256" key="1">
    <source>
        <dbReference type="SAM" id="Phobius"/>
    </source>
</evidence>
<organism evidence="2 3">
    <name type="scientific">Plesiomonas shigelloides</name>
    <name type="common">Aeromonas shigelloides</name>
    <dbReference type="NCBI Taxonomy" id="703"/>
    <lineage>
        <taxon>Bacteria</taxon>
        <taxon>Pseudomonadati</taxon>
        <taxon>Pseudomonadota</taxon>
        <taxon>Gammaproteobacteria</taxon>
        <taxon>Enterobacterales</taxon>
        <taxon>Enterobacteriaceae</taxon>
        <taxon>Plesiomonas</taxon>
    </lineage>
</organism>
<reference evidence="2" key="1">
    <citation type="submission" date="2021-03" db="EMBL/GenBank/DDBJ databases">
        <title>Plesiomonas shigelloides zfcc0051, isolated from zebrafish feces.</title>
        <authorList>
            <person name="Vanderhoek Z."/>
            <person name="Gaulke C."/>
        </authorList>
    </citation>
    <scope>NUCLEOTIDE SEQUENCE</scope>
    <source>
        <strain evidence="2">Zfcc0051</strain>
    </source>
</reference>
<gene>
    <name evidence="2" type="ORF">J2R62_17980</name>
</gene>
<keyword evidence="1" id="KW-0472">Membrane</keyword>
<dbReference type="EMBL" id="JAFNAA010000209">
    <property type="protein sequence ID" value="MBO1110024.1"/>
    <property type="molecule type" value="Genomic_DNA"/>
</dbReference>
<accession>A0A8I1W8W7</accession>
<keyword evidence="1" id="KW-1133">Transmembrane helix</keyword>
<name>A0A8I1W8W7_PLESH</name>
<comment type="caution">
    <text evidence="2">The sequence shown here is derived from an EMBL/GenBank/DDBJ whole genome shotgun (WGS) entry which is preliminary data.</text>
</comment>
<dbReference type="AlphaFoldDB" id="A0A8I1W8W7"/>
<sequence length="137" mass="14914">MLLWQLPHASLFSTLIGFGLSLLTAVVGLRNPRLPSAVFGLLLIMLLNAVFNLPKYGVTVLSAVDTQRPDFAFWLLPWPSVMHLFPLALLVALVCIMQTAAVARTTPDKPSTVSQDFARIVPGCHLSGIPRTFTTNS</sequence>
<protein>
    <submittedName>
        <fullName evidence="2">Uncharacterized protein</fullName>
    </submittedName>
</protein>
<evidence type="ECO:0000313" key="2">
    <source>
        <dbReference type="EMBL" id="MBO1110024.1"/>
    </source>
</evidence>
<feature type="transmembrane region" description="Helical" evidence="1">
    <location>
        <begin position="34"/>
        <end position="51"/>
    </location>
</feature>
<keyword evidence="1" id="KW-0812">Transmembrane</keyword>
<dbReference type="RefSeq" id="WP_207542905.1">
    <property type="nucleotide sequence ID" value="NZ_JAFNAA010000209.1"/>
</dbReference>